<keyword evidence="2" id="KW-0812">Transmembrane</keyword>
<keyword evidence="2" id="KW-0472">Membrane</keyword>
<dbReference type="RefSeq" id="XP_064658574.1">
    <property type="nucleotide sequence ID" value="XM_064803659.1"/>
</dbReference>
<evidence type="ECO:0000313" key="4">
    <source>
        <dbReference type="Proteomes" id="UP001337655"/>
    </source>
</evidence>
<keyword evidence="4" id="KW-1185">Reference proteome</keyword>
<feature type="compositionally biased region" description="Polar residues" evidence="1">
    <location>
        <begin position="218"/>
        <end position="231"/>
    </location>
</feature>
<feature type="region of interest" description="Disordered" evidence="1">
    <location>
        <begin position="93"/>
        <end position="130"/>
    </location>
</feature>
<reference evidence="3 4" key="1">
    <citation type="submission" date="2023-08" db="EMBL/GenBank/DDBJ databases">
        <title>Black Yeasts Isolated from many extreme environments.</title>
        <authorList>
            <person name="Coleine C."/>
            <person name="Stajich J.E."/>
            <person name="Selbmann L."/>
        </authorList>
    </citation>
    <scope>NUCLEOTIDE SEQUENCE [LARGE SCALE GENOMIC DNA]</scope>
    <source>
        <strain evidence="3 4">CCFEE 5935</strain>
    </source>
</reference>
<dbReference type="Proteomes" id="UP001337655">
    <property type="component" value="Unassembled WGS sequence"/>
</dbReference>
<feature type="compositionally biased region" description="Low complexity" evidence="1">
    <location>
        <begin position="93"/>
        <end position="104"/>
    </location>
</feature>
<proteinExistence type="predicted"/>
<comment type="caution">
    <text evidence="3">The sequence shown here is derived from an EMBL/GenBank/DDBJ whole genome shotgun (WGS) entry which is preliminary data.</text>
</comment>
<gene>
    <name evidence="3" type="ORF">LTR77_006417</name>
</gene>
<feature type="region of interest" description="Disordered" evidence="1">
    <location>
        <begin position="323"/>
        <end position="384"/>
    </location>
</feature>
<sequence length="384" mass="39632">MSSILPGNEPDEDENEPDEEEPDEDDNEPDEEEPDEDEGGAVTVVSTVAPVPAPASSTPTPVDPTTTTLVVPASTPAAATPSRSVVSAASATAVSADDSPAAASGNTPSGLTTYTTTNNEGPLTVTTTDAGDIDGTLSDLTTYATTNNQGDTVTITTTPVVLQRPSPSNGTNGDSSGLSEGETAGVAIGTITPILLIIGGLFWCFRRRFRRRSKQERSSISTLGGNTTDGRSSAGEKGPPGDVDLQSELLKNDGPAELYDTRKSPEAVEAGHGIPKNTRLAQIYTAYRLVHELSAPTPAEMEGEGTVAGWVPATAELEGERREMARDPATGEVVSPLSSAPSVTHRSPSGNAGTAGGTNTVWPLDSRTQTIPRKLVPGLRTSNG</sequence>
<keyword evidence="2" id="KW-1133">Transmembrane helix</keyword>
<name>A0AAV9P8B5_9PEZI</name>
<evidence type="ECO:0000256" key="2">
    <source>
        <dbReference type="SAM" id="Phobius"/>
    </source>
</evidence>
<dbReference type="GeneID" id="89927757"/>
<dbReference type="EMBL" id="JAVRRT010000009">
    <property type="protein sequence ID" value="KAK5169108.1"/>
    <property type="molecule type" value="Genomic_DNA"/>
</dbReference>
<evidence type="ECO:0000256" key="1">
    <source>
        <dbReference type="SAM" id="MobiDB-lite"/>
    </source>
</evidence>
<accession>A0AAV9P8B5</accession>
<feature type="transmembrane region" description="Helical" evidence="2">
    <location>
        <begin position="184"/>
        <end position="205"/>
    </location>
</feature>
<feature type="compositionally biased region" description="Low complexity" evidence="1">
    <location>
        <begin position="41"/>
        <end position="68"/>
    </location>
</feature>
<feature type="region of interest" description="Disordered" evidence="1">
    <location>
        <begin position="1"/>
        <end position="68"/>
    </location>
</feature>
<feature type="compositionally biased region" description="Acidic residues" evidence="1">
    <location>
        <begin position="9"/>
        <end position="39"/>
    </location>
</feature>
<dbReference type="AlphaFoldDB" id="A0AAV9P8B5"/>
<organism evidence="3 4">
    <name type="scientific">Saxophila tyrrhenica</name>
    <dbReference type="NCBI Taxonomy" id="1690608"/>
    <lineage>
        <taxon>Eukaryota</taxon>
        <taxon>Fungi</taxon>
        <taxon>Dikarya</taxon>
        <taxon>Ascomycota</taxon>
        <taxon>Pezizomycotina</taxon>
        <taxon>Dothideomycetes</taxon>
        <taxon>Dothideomycetidae</taxon>
        <taxon>Mycosphaerellales</taxon>
        <taxon>Extremaceae</taxon>
        <taxon>Saxophila</taxon>
    </lineage>
</organism>
<protein>
    <submittedName>
        <fullName evidence="3">Uncharacterized protein</fullName>
    </submittedName>
</protein>
<feature type="region of interest" description="Disordered" evidence="1">
    <location>
        <begin position="215"/>
        <end position="248"/>
    </location>
</feature>
<evidence type="ECO:0000313" key="3">
    <source>
        <dbReference type="EMBL" id="KAK5169108.1"/>
    </source>
</evidence>
<feature type="compositionally biased region" description="Polar residues" evidence="1">
    <location>
        <begin position="105"/>
        <end position="129"/>
    </location>
</feature>
<feature type="compositionally biased region" description="Polar residues" evidence="1">
    <location>
        <begin position="336"/>
        <end position="349"/>
    </location>
</feature>
<feature type="region of interest" description="Disordered" evidence="1">
    <location>
        <begin position="149"/>
        <end position="178"/>
    </location>
</feature>